<dbReference type="Proteomes" id="UP000001940">
    <property type="component" value="Chromosome II"/>
</dbReference>
<dbReference type="PaxDb" id="6239-R52.4"/>
<name>O17289_CAEEL</name>
<proteinExistence type="predicted"/>
<evidence type="ECO:0000313" key="3">
    <source>
        <dbReference type="Proteomes" id="UP000001940"/>
    </source>
</evidence>
<dbReference type="FunCoup" id="O17289">
    <property type="interactions" value="226"/>
</dbReference>
<dbReference type="WormBase" id="R52.4">
    <property type="protein sequence ID" value="CE53990"/>
    <property type="gene ID" value="WBGene00020076"/>
</dbReference>
<dbReference type="AGR" id="WB:WBGene00020076"/>
<dbReference type="PANTHER" id="PTHR36517">
    <property type="entry name" value="PROTEIN CBG25732"/>
    <property type="match status" value="1"/>
</dbReference>
<protein>
    <submittedName>
        <fullName evidence="2">DUF281 domain-containing protein</fullName>
    </submittedName>
</protein>
<dbReference type="HOGENOM" id="CLU_135208_0_0_1"/>
<accession>O17289</accession>
<dbReference type="STRING" id="6239.R52.4.1"/>
<organism evidence="2 3">
    <name type="scientific">Caenorhabditis elegans</name>
    <dbReference type="NCBI Taxonomy" id="6239"/>
    <lineage>
        <taxon>Eukaryota</taxon>
        <taxon>Metazoa</taxon>
        <taxon>Ecdysozoa</taxon>
        <taxon>Nematoda</taxon>
        <taxon>Chromadorea</taxon>
        <taxon>Rhabditida</taxon>
        <taxon>Rhabditina</taxon>
        <taxon>Rhabditomorpha</taxon>
        <taxon>Rhabditoidea</taxon>
        <taxon>Rhabditidae</taxon>
        <taxon>Peloderinae</taxon>
        <taxon>Caenorhabditis</taxon>
    </lineage>
</organism>
<dbReference type="UCSC" id="R52.4">
    <property type="organism name" value="c. elegans"/>
</dbReference>
<dbReference type="InParanoid" id="O17289"/>
<reference evidence="2 3" key="1">
    <citation type="journal article" date="1998" name="Science">
        <title>Genome sequence of the nematode C. elegans: a platform for investigating biology.</title>
        <authorList>
            <consortium name="The C. elegans sequencing consortium"/>
            <person name="Sulson J.E."/>
            <person name="Waterston R."/>
        </authorList>
    </citation>
    <scope>NUCLEOTIDE SEQUENCE [LARGE SCALE GENOMIC DNA]</scope>
    <source>
        <strain evidence="2 3">Bristol N2</strain>
    </source>
</reference>
<dbReference type="PANTHER" id="PTHR36517:SF1">
    <property type="entry name" value="C6 DOMAIN-CONTAINING PROTEIN-RELATED"/>
    <property type="match status" value="1"/>
</dbReference>
<evidence type="ECO:0000256" key="1">
    <source>
        <dbReference type="SAM" id="SignalP"/>
    </source>
</evidence>
<keyword evidence="1" id="KW-0732">Signal</keyword>
<evidence type="ECO:0000313" key="2">
    <source>
        <dbReference type="EMBL" id="CCD67114.2"/>
    </source>
</evidence>
<sequence length="171" mass="18911">MSYLSTFTFITLLIILSNGCMRTIPPDEAYISSTMSYEDTTPGSPGTSEATTPATVLPCQQCDVVSIVKTPAHGSRVVPTTWTETAPTAEGCLQYEAYFEAPTGNYCGILRVIGVFEGKDDDLLYDGRNEISKKLIFTCQNDVTWSMGSIIKILEIYWLRPIYCDLKLPIP</sequence>
<dbReference type="EMBL" id="BX284602">
    <property type="protein sequence ID" value="CCD67114.2"/>
    <property type="molecule type" value="Genomic_DNA"/>
</dbReference>
<dbReference type="PIR" id="B88066">
    <property type="entry name" value="B88066"/>
</dbReference>
<gene>
    <name evidence="2" type="ORF">CELE_R52.4</name>
    <name evidence="2 4" type="ORF">R52.4</name>
</gene>
<evidence type="ECO:0000313" key="4">
    <source>
        <dbReference type="WormBase" id="R52.4"/>
    </source>
</evidence>
<feature type="chain" id="PRO_5024914941" evidence="1">
    <location>
        <begin position="23"/>
        <end position="171"/>
    </location>
</feature>
<feature type="signal peptide" evidence="1">
    <location>
        <begin position="1"/>
        <end position="22"/>
    </location>
</feature>
<keyword evidence="3" id="KW-1185">Reference proteome</keyword>
<dbReference type="PhylomeDB" id="O17289"/>
<dbReference type="AlphaFoldDB" id="O17289"/>